<evidence type="ECO:0000256" key="1">
    <source>
        <dbReference type="SAM" id="Phobius"/>
    </source>
</evidence>
<reference evidence="2 3" key="1">
    <citation type="submission" date="2020-01" db="EMBL/GenBank/DDBJ databases">
        <authorList>
            <person name="Gupta K D."/>
        </authorList>
    </citation>
    <scope>NUCLEOTIDE SEQUENCE [LARGE SCALE GENOMIC DNA]</scope>
</reference>
<evidence type="ECO:0000313" key="2">
    <source>
        <dbReference type="EMBL" id="CAA7265044.1"/>
    </source>
</evidence>
<keyword evidence="1" id="KW-1133">Transmembrane helix</keyword>
<dbReference type="AlphaFoldDB" id="A0A8S0VWF6"/>
<name>A0A8S0VWF6_CYCAE</name>
<keyword evidence="1" id="KW-0812">Transmembrane</keyword>
<keyword evidence="3" id="KW-1185">Reference proteome</keyword>
<dbReference type="Proteomes" id="UP000467700">
    <property type="component" value="Unassembled WGS sequence"/>
</dbReference>
<comment type="caution">
    <text evidence="2">The sequence shown here is derived from an EMBL/GenBank/DDBJ whole genome shotgun (WGS) entry which is preliminary data.</text>
</comment>
<sequence>MVADLHTAFVLLLFLGGMRSLFELYTSIIRSPRMRAESIFEAHKCCLRTDSAQHICSERGFEIFTLRPFCLSIAPNSWLFSWCDPDSHRPPSYWLSLPHPCDYLMH</sequence>
<feature type="transmembrane region" description="Helical" evidence="1">
    <location>
        <begin position="6"/>
        <end position="25"/>
    </location>
</feature>
<organism evidence="2 3">
    <name type="scientific">Cyclocybe aegerita</name>
    <name type="common">Black poplar mushroom</name>
    <name type="synonym">Agrocybe aegerita</name>
    <dbReference type="NCBI Taxonomy" id="1973307"/>
    <lineage>
        <taxon>Eukaryota</taxon>
        <taxon>Fungi</taxon>
        <taxon>Dikarya</taxon>
        <taxon>Basidiomycota</taxon>
        <taxon>Agaricomycotina</taxon>
        <taxon>Agaricomycetes</taxon>
        <taxon>Agaricomycetidae</taxon>
        <taxon>Agaricales</taxon>
        <taxon>Agaricineae</taxon>
        <taxon>Bolbitiaceae</taxon>
        <taxon>Cyclocybe</taxon>
    </lineage>
</organism>
<gene>
    <name evidence="2" type="ORF">AAE3_LOCUS7136</name>
</gene>
<accession>A0A8S0VWF6</accession>
<protein>
    <submittedName>
        <fullName evidence="2">Uncharacterized protein</fullName>
    </submittedName>
</protein>
<keyword evidence="1" id="KW-0472">Membrane</keyword>
<evidence type="ECO:0000313" key="3">
    <source>
        <dbReference type="Proteomes" id="UP000467700"/>
    </source>
</evidence>
<dbReference type="EMBL" id="CACVBS010000046">
    <property type="protein sequence ID" value="CAA7265044.1"/>
    <property type="molecule type" value="Genomic_DNA"/>
</dbReference>
<proteinExistence type="predicted"/>